<dbReference type="RefSeq" id="WP_170165004.1">
    <property type="nucleotide sequence ID" value="NZ_RJVI01000001.1"/>
</dbReference>
<organism evidence="3 4">
    <name type="scientific">Inmirania thermothiophila</name>
    <dbReference type="NCBI Taxonomy" id="1750597"/>
    <lineage>
        <taxon>Bacteria</taxon>
        <taxon>Pseudomonadati</taxon>
        <taxon>Pseudomonadota</taxon>
        <taxon>Gammaproteobacteria</taxon>
        <taxon>Chromatiales</taxon>
        <taxon>Ectothiorhodospiraceae</taxon>
        <taxon>Inmirania</taxon>
    </lineage>
</organism>
<dbReference type="Proteomes" id="UP000276634">
    <property type="component" value="Unassembled WGS sequence"/>
</dbReference>
<evidence type="ECO:0000313" key="3">
    <source>
        <dbReference type="EMBL" id="ROR34397.1"/>
    </source>
</evidence>
<dbReference type="PROSITE" id="PS51352">
    <property type="entry name" value="THIOREDOXIN_2"/>
    <property type="match status" value="1"/>
</dbReference>
<dbReference type="InterPro" id="IPR036249">
    <property type="entry name" value="Thioredoxin-like_sf"/>
</dbReference>
<evidence type="ECO:0000259" key="2">
    <source>
        <dbReference type="PROSITE" id="PS51352"/>
    </source>
</evidence>
<dbReference type="EMBL" id="RJVI01000001">
    <property type="protein sequence ID" value="ROR34397.1"/>
    <property type="molecule type" value="Genomic_DNA"/>
</dbReference>
<proteinExistence type="predicted"/>
<evidence type="ECO:0000256" key="1">
    <source>
        <dbReference type="SAM" id="SignalP"/>
    </source>
</evidence>
<name>A0A3N1YAH9_9GAMM</name>
<feature type="domain" description="Thioredoxin" evidence="2">
    <location>
        <begin position="16"/>
        <end position="151"/>
    </location>
</feature>
<accession>A0A3N1YAH9</accession>
<comment type="caution">
    <text evidence="3">The sequence shown here is derived from an EMBL/GenBank/DDBJ whole genome shotgun (WGS) entry which is preliminary data.</text>
</comment>
<reference evidence="3 4" key="1">
    <citation type="submission" date="2018-11" db="EMBL/GenBank/DDBJ databases">
        <title>Genomic Encyclopedia of Type Strains, Phase IV (KMG-IV): sequencing the most valuable type-strain genomes for metagenomic binning, comparative biology and taxonomic classification.</title>
        <authorList>
            <person name="Goeker M."/>
        </authorList>
    </citation>
    <scope>NUCLEOTIDE SEQUENCE [LARGE SCALE GENOMIC DNA]</scope>
    <source>
        <strain evidence="3 4">DSM 100275</strain>
    </source>
</reference>
<dbReference type="Pfam" id="PF13899">
    <property type="entry name" value="Thioredoxin_7"/>
    <property type="match status" value="1"/>
</dbReference>
<dbReference type="AlphaFoldDB" id="A0A3N1YAH9"/>
<dbReference type="SUPFAM" id="SSF52833">
    <property type="entry name" value="Thioredoxin-like"/>
    <property type="match status" value="1"/>
</dbReference>
<feature type="signal peptide" evidence="1">
    <location>
        <begin position="1"/>
        <end position="21"/>
    </location>
</feature>
<sequence>MGRRMRLAVLAAGLWAAAAAAAPRVAMLADLAADLAEARRLGAPVVLVFTSPGCVYCMRLEAEQLVPMLLSGEYEGRILLRKIDITSGDPVVDAAGRRVPARAIAARYRVALTPTTLLLGPDGEPLGEPLLGYNGEMFAYYLDKAIERGRARIAERLAAGCAEAAAYC</sequence>
<keyword evidence="1" id="KW-0732">Signal</keyword>
<dbReference type="InterPro" id="IPR013766">
    <property type="entry name" value="Thioredoxin_domain"/>
</dbReference>
<dbReference type="Gene3D" id="3.40.30.10">
    <property type="entry name" value="Glutaredoxin"/>
    <property type="match status" value="1"/>
</dbReference>
<gene>
    <name evidence="3" type="ORF">EDC57_0293</name>
</gene>
<protein>
    <submittedName>
        <fullName evidence="3">Thioredoxin-related protein</fullName>
    </submittedName>
</protein>
<evidence type="ECO:0000313" key="4">
    <source>
        <dbReference type="Proteomes" id="UP000276634"/>
    </source>
</evidence>
<keyword evidence="4" id="KW-1185">Reference proteome</keyword>
<feature type="chain" id="PRO_5018165670" evidence="1">
    <location>
        <begin position="22"/>
        <end position="168"/>
    </location>
</feature>